<keyword evidence="18" id="KW-1185">Reference proteome</keyword>
<evidence type="ECO:0000256" key="5">
    <source>
        <dbReference type="ARBA" id="ARBA00022553"/>
    </source>
</evidence>
<dbReference type="AlphaFoldDB" id="A0A2C8F8V4"/>
<dbReference type="EC" id="2.7.13.3" evidence="3"/>
<accession>A0A2C8F8V4</accession>
<dbReference type="SUPFAM" id="SSF55785">
    <property type="entry name" value="PYP-like sensor domain (PAS domain)"/>
    <property type="match status" value="1"/>
</dbReference>
<evidence type="ECO:0000256" key="4">
    <source>
        <dbReference type="ARBA" id="ARBA00022475"/>
    </source>
</evidence>
<dbReference type="InterPro" id="IPR004358">
    <property type="entry name" value="Sig_transdc_His_kin-like_C"/>
</dbReference>
<dbReference type="GO" id="GO:0000155">
    <property type="term" value="F:phosphorelay sensor kinase activity"/>
    <property type="evidence" value="ECO:0007669"/>
    <property type="project" value="InterPro"/>
</dbReference>
<evidence type="ECO:0000256" key="6">
    <source>
        <dbReference type="ARBA" id="ARBA00022679"/>
    </source>
</evidence>
<keyword evidence="10" id="KW-0902">Two-component regulatory system</keyword>
<keyword evidence="6" id="KW-0808">Transferase</keyword>
<evidence type="ECO:0000313" key="17">
    <source>
        <dbReference type="EMBL" id="SOB58292.1"/>
    </source>
</evidence>
<keyword evidence="9" id="KW-0067">ATP-binding</keyword>
<reference evidence="18" key="1">
    <citation type="submission" date="2017-09" db="EMBL/GenBank/DDBJ databases">
        <authorList>
            <person name="Regsiter A."/>
            <person name="William W."/>
        </authorList>
    </citation>
    <scope>NUCLEOTIDE SEQUENCE [LARGE SCALE GENOMIC DNA]</scope>
    <source>
        <strain evidence="18">500-1</strain>
    </source>
</reference>
<dbReference type="CDD" id="cd00082">
    <property type="entry name" value="HisKA"/>
    <property type="match status" value="1"/>
</dbReference>
<name>A0A2C8F8V4_9BACT</name>
<dbReference type="CDD" id="cd16922">
    <property type="entry name" value="HATPase_EvgS-ArcB-TorS-like"/>
    <property type="match status" value="1"/>
</dbReference>
<evidence type="ECO:0000256" key="9">
    <source>
        <dbReference type="ARBA" id="ARBA00022840"/>
    </source>
</evidence>
<dbReference type="RefSeq" id="WP_097011373.1">
    <property type="nucleotide sequence ID" value="NZ_LT907975.1"/>
</dbReference>
<evidence type="ECO:0000256" key="1">
    <source>
        <dbReference type="ARBA" id="ARBA00000085"/>
    </source>
</evidence>
<feature type="domain" description="PAS" evidence="15">
    <location>
        <begin position="263"/>
        <end position="299"/>
    </location>
</feature>
<dbReference type="PROSITE" id="PS50109">
    <property type="entry name" value="HIS_KIN"/>
    <property type="match status" value="1"/>
</dbReference>
<dbReference type="SMART" id="SM00091">
    <property type="entry name" value="PAS"/>
    <property type="match status" value="1"/>
</dbReference>
<keyword evidence="4" id="KW-1003">Cell membrane</keyword>
<dbReference type="SUPFAM" id="SSF47384">
    <property type="entry name" value="Homodimeric domain of signal transducing histidine kinase"/>
    <property type="match status" value="1"/>
</dbReference>
<evidence type="ECO:0000313" key="18">
    <source>
        <dbReference type="Proteomes" id="UP000219215"/>
    </source>
</evidence>
<keyword evidence="13" id="KW-1133">Transmembrane helix</keyword>
<dbReference type="Pfam" id="PF00512">
    <property type="entry name" value="HisKA"/>
    <property type="match status" value="1"/>
</dbReference>
<dbReference type="PROSITE" id="PS50112">
    <property type="entry name" value="PAS"/>
    <property type="match status" value="1"/>
</dbReference>
<evidence type="ECO:0000256" key="12">
    <source>
        <dbReference type="SAM" id="Coils"/>
    </source>
</evidence>
<dbReference type="PANTHER" id="PTHR43047">
    <property type="entry name" value="TWO-COMPONENT HISTIDINE PROTEIN KINASE"/>
    <property type="match status" value="1"/>
</dbReference>
<dbReference type="Pfam" id="PF00672">
    <property type="entry name" value="HAMP"/>
    <property type="match status" value="1"/>
</dbReference>
<dbReference type="OrthoDB" id="9813151at2"/>
<feature type="transmembrane region" description="Helical" evidence="13">
    <location>
        <begin position="157"/>
        <end position="178"/>
    </location>
</feature>
<comment type="subcellular location">
    <subcellularLocation>
        <location evidence="2">Cell membrane</location>
    </subcellularLocation>
</comment>
<comment type="catalytic activity">
    <reaction evidence="1">
        <text>ATP + protein L-histidine = ADP + protein N-phospho-L-histidine.</text>
        <dbReference type="EC" id="2.7.13.3"/>
    </reaction>
</comment>
<evidence type="ECO:0000256" key="11">
    <source>
        <dbReference type="ARBA" id="ARBA00023136"/>
    </source>
</evidence>
<dbReference type="SMART" id="SM00304">
    <property type="entry name" value="HAMP"/>
    <property type="match status" value="1"/>
</dbReference>
<evidence type="ECO:0000256" key="13">
    <source>
        <dbReference type="SAM" id="Phobius"/>
    </source>
</evidence>
<dbReference type="CDD" id="cd06225">
    <property type="entry name" value="HAMP"/>
    <property type="match status" value="1"/>
</dbReference>
<keyword evidence="11 13" id="KW-0472">Membrane</keyword>
<dbReference type="SMART" id="SM00388">
    <property type="entry name" value="HisKA"/>
    <property type="match status" value="1"/>
</dbReference>
<keyword evidence="8 17" id="KW-0418">Kinase</keyword>
<feature type="coiled-coil region" evidence="12">
    <location>
        <begin position="379"/>
        <end position="424"/>
    </location>
</feature>
<evidence type="ECO:0000256" key="8">
    <source>
        <dbReference type="ARBA" id="ARBA00022777"/>
    </source>
</evidence>
<gene>
    <name evidence="17" type="ORF">DPRO_1398</name>
</gene>
<evidence type="ECO:0000259" key="16">
    <source>
        <dbReference type="PROSITE" id="PS50885"/>
    </source>
</evidence>
<dbReference type="InterPro" id="IPR036890">
    <property type="entry name" value="HATPase_C_sf"/>
</dbReference>
<dbReference type="PRINTS" id="PR00344">
    <property type="entry name" value="BCTRLSENSOR"/>
</dbReference>
<dbReference type="Gene3D" id="3.30.565.10">
    <property type="entry name" value="Histidine kinase-like ATPase, C-terminal domain"/>
    <property type="match status" value="1"/>
</dbReference>
<dbReference type="Pfam" id="PF02518">
    <property type="entry name" value="HATPase_c"/>
    <property type="match status" value="1"/>
</dbReference>
<dbReference type="InterPro" id="IPR000014">
    <property type="entry name" value="PAS"/>
</dbReference>
<evidence type="ECO:0000256" key="2">
    <source>
        <dbReference type="ARBA" id="ARBA00004236"/>
    </source>
</evidence>
<organism evidence="17 18">
    <name type="scientific">Pseudodesulfovibrio profundus</name>
    <dbReference type="NCBI Taxonomy" id="57320"/>
    <lineage>
        <taxon>Bacteria</taxon>
        <taxon>Pseudomonadati</taxon>
        <taxon>Thermodesulfobacteriota</taxon>
        <taxon>Desulfovibrionia</taxon>
        <taxon>Desulfovibrionales</taxon>
        <taxon>Desulfovibrionaceae</taxon>
    </lineage>
</organism>
<feature type="transmembrane region" description="Helical" evidence="13">
    <location>
        <begin position="12"/>
        <end position="32"/>
    </location>
</feature>
<feature type="domain" description="HAMP" evidence="16">
    <location>
        <begin position="184"/>
        <end position="237"/>
    </location>
</feature>
<evidence type="ECO:0000259" key="14">
    <source>
        <dbReference type="PROSITE" id="PS50109"/>
    </source>
</evidence>
<dbReference type="Gene3D" id="1.10.287.130">
    <property type="match status" value="1"/>
</dbReference>
<dbReference type="Gene3D" id="6.10.340.10">
    <property type="match status" value="1"/>
</dbReference>
<dbReference type="KEGG" id="pprf:DPRO_1398"/>
<dbReference type="SUPFAM" id="SSF55874">
    <property type="entry name" value="ATPase domain of HSP90 chaperone/DNA topoisomerase II/histidine kinase"/>
    <property type="match status" value="1"/>
</dbReference>
<dbReference type="GO" id="GO:0005886">
    <property type="term" value="C:plasma membrane"/>
    <property type="evidence" value="ECO:0007669"/>
    <property type="project" value="UniProtKB-SubCell"/>
</dbReference>
<dbReference type="PROSITE" id="PS50885">
    <property type="entry name" value="HAMP"/>
    <property type="match status" value="1"/>
</dbReference>
<dbReference type="InterPro" id="IPR003661">
    <property type="entry name" value="HisK_dim/P_dom"/>
</dbReference>
<evidence type="ECO:0000256" key="10">
    <source>
        <dbReference type="ARBA" id="ARBA00023012"/>
    </source>
</evidence>
<sequence>MTSLSSKIQNTLLATMLAITAIFLAIGIPIQVTMTQNSTDLICFSLDAIARRDNDNLANELFENRNAAITLRLNEILHTHKVLGVALYDEQGHLLEFAIDGLTPPARLAEPKYPHDRHYCQTAENGLIFVKPIRAMGSSLGWLWIAYDMSAINRQIAIYYLFFGGLLSLSIGCMFVLVRWRTRKFIIAPLQELVSVMEDTRAGASLPHATLTNPADEVARLYKTFNDMSQRLYASYTELNHKNAQLQTVLEEKERKALELEESEARFRTIVSQAPVGILLFDNEGTIVEINEHFADIMGAPGMEHILGINMIRDVQDKGVVECVREAIETGSAFYENYYTSISGRKTVYVRVNLLRINKDLLCGVFEDLTKQREMLKALTESEKSLASLNKSLEDTVQERTKELTRQTNDLKKANIRLKELDTLKTSFLSSVSHELRTPLTSILGFAKITLKQFKRHIHPFIVDSTSAMTKAEAIESNLTIIGREGERLSRLVNDVLDMARIESGRMPWNDALTSPTQVVENVISAASGDFQNSKISLKTDIQPAMPDIVIDPDKLFQVIRNLLHNAMKFTEEGSVTVTARNLVEEDVIEIRVQDTGAGIAPADIDSIFDKFHQIANTSDELAKPKGSGLGLSISRQIVEHYRGTIWVESTPGQGATFIVHLPVR</sequence>
<dbReference type="InterPro" id="IPR035965">
    <property type="entry name" value="PAS-like_dom_sf"/>
</dbReference>
<dbReference type="InterPro" id="IPR036097">
    <property type="entry name" value="HisK_dim/P_sf"/>
</dbReference>
<evidence type="ECO:0000256" key="7">
    <source>
        <dbReference type="ARBA" id="ARBA00022741"/>
    </source>
</evidence>
<evidence type="ECO:0000256" key="3">
    <source>
        <dbReference type="ARBA" id="ARBA00012438"/>
    </source>
</evidence>
<dbReference type="SMART" id="SM00387">
    <property type="entry name" value="HATPase_c"/>
    <property type="match status" value="1"/>
</dbReference>
<dbReference type="EMBL" id="LT907975">
    <property type="protein sequence ID" value="SOB58292.1"/>
    <property type="molecule type" value="Genomic_DNA"/>
</dbReference>
<keyword evidence="13" id="KW-0812">Transmembrane</keyword>
<dbReference type="InterPro" id="IPR003594">
    <property type="entry name" value="HATPase_dom"/>
</dbReference>
<dbReference type="NCBIfam" id="TIGR00229">
    <property type="entry name" value="sensory_box"/>
    <property type="match status" value="1"/>
</dbReference>
<dbReference type="InterPro" id="IPR005467">
    <property type="entry name" value="His_kinase_dom"/>
</dbReference>
<dbReference type="FunFam" id="3.30.565.10:FF:000023">
    <property type="entry name" value="PAS domain-containing sensor histidine kinase"/>
    <property type="match status" value="1"/>
</dbReference>
<evidence type="ECO:0000259" key="15">
    <source>
        <dbReference type="PROSITE" id="PS50112"/>
    </source>
</evidence>
<feature type="coiled-coil region" evidence="12">
    <location>
        <begin position="236"/>
        <end position="266"/>
    </location>
</feature>
<dbReference type="Gene3D" id="3.30.450.20">
    <property type="entry name" value="PAS domain"/>
    <property type="match status" value="1"/>
</dbReference>
<protein>
    <recommendedName>
        <fullName evidence="3">histidine kinase</fullName>
        <ecNumber evidence="3">2.7.13.3</ecNumber>
    </recommendedName>
</protein>
<dbReference type="Proteomes" id="UP000219215">
    <property type="component" value="Chromosome DPRO"/>
</dbReference>
<proteinExistence type="predicted"/>
<keyword evidence="7" id="KW-0547">Nucleotide-binding</keyword>
<keyword evidence="12" id="KW-0175">Coiled coil</keyword>
<feature type="domain" description="Histidine kinase" evidence="14">
    <location>
        <begin position="431"/>
        <end position="665"/>
    </location>
</feature>
<dbReference type="PANTHER" id="PTHR43047:SF72">
    <property type="entry name" value="OSMOSENSING HISTIDINE PROTEIN KINASE SLN1"/>
    <property type="match status" value="1"/>
</dbReference>
<keyword evidence="5" id="KW-0597">Phosphoprotein</keyword>
<dbReference type="InterPro" id="IPR003660">
    <property type="entry name" value="HAMP_dom"/>
</dbReference>
<dbReference type="Pfam" id="PF13188">
    <property type="entry name" value="PAS_8"/>
    <property type="match status" value="1"/>
</dbReference>
<dbReference type="GO" id="GO:0009927">
    <property type="term" value="F:histidine phosphotransfer kinase activity"/>
    <property type="evidence" value="ECO:0007669"/>
    <property type="project" value="TreeGrafter"/>
</dbReference>
<dbReference type="GO" id="GO:0005524">
    <property type="term" value="F:ATP binding"/>
    <property type="evidence" value="ECO:0007669"/>
    <property type="project" value="UniProtKB-KW"/>
</dbReference>